<dbReference type="EMBL" id="HBIP01035643">
    <property type="protein sequence ID" value="CAE0506625.1"/>
    <property type="molecule type" value="Transcribed_RNA"/>
</dbReference>
<dbReference type="EMBL" id="HBIP01035638">
    <property type="protein sequence ID" value="CAE0506621.1"/>
    <property type="molecule type" value="Transcribed_RNA"/>
</dbReference>
<dbReference type="EMBL" id="HBIP01035642">
    <property type="protein sequence ID" value="CAE0506624.1"/>
    <property type="molecule type" value="Transcribed_RNA"/>
</dbReference>
<protein>
    <submittedName>
        <fullName evidence="2">Uncharacterized protein</fullName>
    </submittedName>
</protein>
<dbReference type="EMBL" id="HBIP01035639">
    <property type="protein sequence ID" value="CAE0506622.1"/>
    <property type="molecule type" value="Transcribed_RNA"/>
</dbReference>
<organism evidence="2">
    <name type="scientific">Dunaliella tertiolecta</name>
    <name type="common">Green alga</name>
    <dbReference type="NCBI Taxonomy" id="3047"/>
    <lineage>
        <taxon>Eukaryota</taxon>
        <taxon>Viridiplantae</taxon>
        <taxon>Chlorophyta</taxon>
        <taxon>core chlorophytes</taxon>
        <taxon>Chlorophyceae</taxon>
        <taxon>CS clade</taxon>
        <taxon>Chlamydomonadales</taxon>
        <taxon>Dunaliellaceae</taxon>
        <taxon>Dunaliella</taxon>
    </lineage>
</organism>
<evidence type="ECO:0000313" key="2">
    <source>
        <dbReference type="EMBL" id="CAE0506622.1"/>
    </source>
</evidence>
<accession>A0A6S8PN26</accession>
<gene>
    <name evidence="1" type="ORF">DTER00134_LOCUS21697</name>
    <name evidence="2" type="ORF">DTER00134_LOCUS21698</name>
    <name evidence="3" type="ORF">DTER00134_LOCUS21699</name>
    <name evidence="4" type="ORF">DTER00134_LOCUS21700</name>
    <name evidence="5" type="ORF">DTER00134_LOCUS21701</name>
</gene>
<evidence type="ECO:0000313" key="3">
    <source>
        <dbReference type="EMBL" id="CAE0506623.1"/>
    </source>
</evidence>
<sequence>MPGKDKAWTGTWCAEANRQNYPSHNRQRFLSQAAKLPSYMQQWCLCTGCSTCALRSSRHRQFSMQVSSCARCLPKLPMLLTGHLLHSSLLRWIAAKLLPNVHSTALQLNVRHVCPAGASKRAYQSAAVLAARSCFLCYSCALLEHVRSKTPPCAAQATQCAGHDPCLLLARDARAGAGAGHDPCLLLARDARAGAGAGHAPWPCHVHAACW</sequence>
<evidence type="ECO:0000313" key="1">
    <source>
        <dbReference type="EMBL" id="CAE0506621.1"/>
    </source>
</evidence>
<proteinExistence type="predicted"/>
<evidence type="ECO:0000313" key="4">
    <source>
        <dbReference type="EMBL" id="CAE0506624.1"/>
    </source>
</evidence>
<reference evidence="2" key="1">
    <citation type="submission" date="2021-01" db="EMBL/GenBank/DDBJ databases">
        <authorList>
            <person name="Corre E."/>
            <person name="Pelletier E."/>
            <person name="Niang G."/>
            <person name="Scheremetjew M."/>
            <person name="Finn R."/>
            <person name="Kale V."/>
            <person name="Holt S."/>
            <person name="Cochrane G."/>
            <person name="Meng A."/>
            <person name="Brown T."/>
            <person name="Cohen L."/>
        </authorList>
    </citation>
    <scope>NUCLEOTIDE SEQUENCE</scope>
    <source>
        <strain evidence="2">CCMP1320</strain>
    </source>
</reference>
<dbReference type="EMBL" id="HBIP01035640">
    <property type="protein sequence ID" value="CAE0506623.1"/>
    <property type="molecule type" value="Transcribed_RNA"/>
</dbReference>
<name>A0A6S8PN26_DUNTE</name>
<dbReference type="AlphaFoldDB" id="A0A6S8PN26"/>
<evidence type="ECO:0000313" key="5">
    <source>
        <dbReference type="EMBL" id="CAE0506625.1"/>
    </source>
</evidence>